<dbReference type="InterPro" id="IPR000719">
    <property type="entry name" value="Prot_kinase_dom"/>
</dbReference>
<dbReference type="InterPro" id="IPR045272">
    <property type="entry name" value="ANXUR1/2-like"/>
</dbReference>
<dbReference type="Gene3D" id="1.10.510.10">
    <property type="entry name" value="Transferase(Phosphotransferase) domain 1"/>
    <property type="match status" value="1"/>
</dbReference>
<dbReference type="GO" id="GO:0009506">
    <property type="term" value="C:plasmodesma"/>
    <property type="evidence" value="ECO:0007669"/>
    <property type="project" value="TreeGrafter"/>
</dbReference>
<evidence type="ECO:0000259" key="1">
    <source>
        <dbReference type="PROSITE" id="PS50011"/>
    </source>
</evidence>
<evidence type="ECO:0000313" key="2">
    <source>
        <dbReference type="EMBL" id="CAI9271352.1"/>
    </source>
</evidence>
<dbReference type="GO" id="GO:0004714">
    <property type="term" value="F:transmembrane receptor protein tyrosine kinase activity"/>
    <property type="evidence" value="ECO:0007669"/>
    <property type="project" value="InterPro"/>
</dbReference>
<dbReference type="InterPro" id="IPR011009">
    <property type="entry name" value="Kinase-like_dom_sf"/>
</dbReference>
<dbReference type="GO" id="GO:0005524">
    <property type="term" value="F:ATP binding"/>
    <property type="evidence" value="ECO:0007669"/>
    <property type="project" value="InterPro"/>
</dbReference>
<dbReference type="SUPFAM" id="SSF56112">
    <property type="entry name" value="Protein kinase-like (PK-like)"/>
    <property type="match status" value="1"/>
</dbReference>
<organism evidence="2 3">
    <name type="scientific">Lactuca saligna</name>
    <name type="common">Willowleaf lettuce</name>
    <dbReference type="NCBI Taxonomy" id="75948"/>
    <lineage>
        <taxon>Eukaryota</taxon>
        <taxon>Viridiplantae</taxon>
        <taxon>Streptophyta</taxon>
        <taxon>Embryophyta</taxon>
        <taxon>Tracheophyta</taxon>
        <taxon>Spermatophyta</taxon>
        <taxon>Magnoliopsida</taxon>
        <taxon>eudicotyledons</taxon>
        <taxon>Gunneridae</taxon>
        <taxon>Pentapetalae</taxon>
        <taxon>asterids</taxon>
        <taxon>campanulids</taxon>
        <taxon>Asterales</taxon>
        <taxon>Asteraceae</taxon>
        <taxon>Cichorioideae</taxon>
        <taxon>Cichorieae</taxon>
        <taxon>Lactucinae</taxon>
        <taxon>Lactuca</taxon>
    </lineage>
</organism>
<dbReference type="EMBL" id="OX465078">
    <property type="protein sequence ID" value="CAI9271352.1"/>
    <property type="molecule type" value="Genomic_DNA"/>
</dbReference>
<accession>A0AA35YD83</accession>
<dbReference type="PANTHER" id="PTHR27003:SF359">
    <property type="entry name" value="SERINE_THREONINE-PROTEIN KINASE UNC-51-RELATED"/>
    <property type="match status" value="1"/>
</dbReference>
<evidence type="ECO:0000313" key="3">
    <source>
        <dbReference type="Proteomes" id="UP001177003"/>
    </source>
</evidence>
<dbReference type="PROSITE" id="PS50011">
    <property type="entry name" value="PROTEIN_KINASE_DOM"/>
    <property type="match status" value="1"/>
</dbReference>
<feature type="domain" description="Protein kinase" evidence="1">
    <location>
        <begin position="1"/>
        <end position="157"/>
    </location>
</feature>
<dbReference type="PROSITE" id="PS00108">
    <property type="entry name" value="PROTEIN_KINASE_ST"/>
    <property type="match status" value="1"/>
</dbReference>
<sequence>MGTTPEDILKGSNRSKVVHYGVGEHSRVIHRDLKSANILLDANPEANICDFGLSRLSPRNQQDTVIRTRPSVSSGMMAYKVRPLEDQGLFLIDIVRSYYDDRGLFDRLDKLKDPTIEDENGLRSFHKINEIAHECINLDLRKRPTMDKIIKAITEALNFQTSPKESTQWQKDFWEELLSPDYQEIIVRAVPPLDIRSKKPLYFRLSDSRIFLDGGYLVSVGLYTKNVRWQWPSMAK</sequence>
<keyword evidence="3" id="KW-1185">Reference proteome</keyword>
<gene>
    <name evidence="2" type="ORF">LSALG_LOCUS11622</name>
</gene>
<dbReference type="InterPro" id="IPR008271">
    <property type="entry name" value="Ser/Thr_kinase_AS"/>
</dbReference>
<proteinExistence type="predicted"/>
<dbReference type="GO" id="GO:0005886">
    <property type="term" value="C:plasma membrane"/>
    <property type="evidence" value="ECO:0007669"/>
    <property type="project" value="TreeGrafter"/>
</dbReference>
<protein>
    <recommendedName>
        <fullName evidence="1">Protein kinase domain-containing protein</fullName>
    </recommendedName>
</protein>
<dbReference type="AlphaFoldDB" id="A0AA35YD83"/>
<reference evidence="2" key="1">
    <citation type="submission" date="2023-04" db="EMBL/GenBank/DDBJ databases">
        <authorList>
            <person name="Vijverberg K."/>
            <person name="Xiong W."/>
            <person name="Schranz E."/>
        </authorList>
    </citation>
    <scope>NUCLEOTIDE SEQUENCE</scope>
</reference>
<dbReference type="PANTHER" id="PTHR27003">
    <property type="entry name" value="OS07G0166700 PROTEIN"/>
    <property type="match status" value="1"/>
</dbReference>
<dbReference type="Proteomes" id="UP001177003">
    <property type="component" value="Chromosome 2"/>
</dbReference>
<name>A0AA35YD83_LACSI</name>
<dbReference type="Pfam" id="PF00069">
    <property type="entry name" value="Pkinase"/>
    <property type="match status" value="1"/>
</dbReference>